<dbReference type="Pfam" id="PF01066">
    <property type="entry name" value="CDP-OH_P_transf"/>
    <property type="match status" value="1"/>
</dbReference>
<comment type="cofactor">
    <cofactor evidence="1">
        <name>Mn(2+)</name>
        <dbReference type="ChEBI" id="CHEBI:29035"/>
    </cofactor>
</comment>
<dbReference type="PIRSF" id="PIRSF000848">
    <property type="entry name" value="CDP_diag_ino_3_P"/>
    <property type="match status" value="1"/>
</dbReference>
<dbReference type="GO" id="GO:0016020">
    <property type="term" value="C:membrane"/>
    <property type="evidence" value="ECO:0007669"/>
    <property type="project" value="UniProtKB-SubCell"/>
</dbReference>
<dbReference type="InterPro" id="IPR043130">
    <property type="entry name" value="CDP-OH_PTrfase_TM_dom"/>
</dbReference>
<evidence type="ECO:0000256" key="13">
    <source>
        <dbReference type="ARBA" id="ARBA00023136"/>
    </source>
</evidence>
<feature type="transmembrane region" description="Helical" evidence="20">
    <location>
        <begin position="136"/>
        <end position="156"/>
    </location>
</feature>
<evidence type="ECO:0000256" key="16">
    <source>
        <dbReference type="ARBA" id="ARBA00023264"/>
    </source>
</evidence>
<protein>
    <recommendedName>
        <fullName evidence="17 18">CDP-diacylglycerol--inositol 3-phosphatidyltransferase</fullName>
        <ecNumber evidence="5 18">2.7.8.11</ecNumber>
    </recommendedName>
</protein>
<dbReference type="PANTHER" id="PTHR15362">
    <property type="entry name" value="PHOSPHATIDYLINOSITOL SYNTHASE"/>
    <property type="match status" value="1"/>
</dbReference>
<keyword evidence="16 18" id="KW-1208">Phospholipid metabolism</keyword>
<evidence type="ECO:0000256" key="15">
    <source>
        <dbReference type="ARBA" id="ARBA00023211"/>
    </source>
</evidence>
<feature type="transmembrane region" description="Helical" evidence="20">
    <location>
        <begin position="162"/>
        <end position="182"/>
    </location>
</feature>
<dbReference type="Gene3D" id="1.20.120.1760">
    <property type="match status" value="1"/>
</dbReference>
<dbReference type="GO" id="GO:0005794">
    <property type="term" value="C:Golgi apparatus"/>
    <property type="evidence" value="ECO:0007669"/>
    <property type="project" value="TreeGrafter"/>
</dbReference>
<evidence type="ECO:0000256" key="20">
    <source>
        <dbReference type="SAM" id="Phobius"/>
    </source>
</evidence>
<dbReference type="AlphaFoldDB" id="A0AAN0IWF8"/>
<organism evidence="21 22">
    <name type="scientific">Amphimedon queenslandica</name>
    <name type="common">Sponge</name>
    <dbReference type="NCBI Taxonomy" id="400682"/>
    <lineage>
        <taxon>Eukaryota</taxon>
        <taxon>Metazoa</taxon>
        <taxon>Porifera</taxon>
        <taxon>Demospongiae</taxon>
        <taxon>Heteroscleromorpha</taxon>
        <taxon>Haplosclerida</taxon>
        <taxon>Niphatidae</taxon>
        <taxon>Amphimedon</taxon>
    </lineage>
</organism>
<evidence type="ECO:0000256" key="3">
    <source>
        <dbReference type="ARBA" id="ARBA00004141"/>
    </source>
</evidence>
<proteinExistence type="inferred from homology"/>
<comment type="subcellular location">
    <subcellularLocation>
        <location evidence="3">Membrane</location>
        <topology evidence="3">Multi-pass membrane protein</topology>
    </subcellularLocation>
</comment>
<dbReference type="PANTHER" id="PTHR15362:SF4">
    <property type="entry name" value="CDP-DIACYLGLYCEROL--INOSITOL 3-PHOSPHATIDYLTRANSFERASE"/>
    <property type="match status" value="1"/>
</dbReference>
<dbReference type="InterPro" id="IPR000462">
    <property type="entry name" value="CDP-OH_P_trans"/>
</dbReference>
<keyword evidence="13 18" id="KW-0472">Membrane</keyword>
<dbReference type="GO" id="GO:0046872">
    <property type="term" value="F:metal ion binding"/>
    <property type="evidence" value="ECO:0007669"/>
    <property type="project" value="UniProtKB-KW"/>
</dbReference>
<keyword evidence="10" id="KW-0460">Magnesium</keyword>
<comment type="cofactor">
    <cofactor evidence="2">
        <name>Mg(2+)</name>
        <dbReference type="ChEBI" id="CHEBI:18420"/>
    </cofactor>
</comment>
<evidence type="ECO:0000256" key="14">
    <source>
        <dbReference type="ARBA" id="ARBA00023209"/>
    </source>
</evidence>
<keyword evidence="22" id="KW-1185">Reference proteome</keyword>
<evidence type="ECO:0000313" key="21">
    <source>
        <dbReference type="EnsemblMetazoa" id="XP_019848771.1"/>
    </source>
</evidence>
<feature type="transmembrane region" description="Helical" evidence="20">
    <location>
        <begin position="73"/>
        <end position="99"/>
    </location>
</feature>
<dbReference type="EC" id="2.7.8.11" evidence="5 18"/>
<evidence type="ECO:0000256" key="2">
    <source>
        <dbReference type="ARBA" id="ARBA00001946"/>
    </source>
</evidence>
<keyword evidence="11 20" id="KW-1133">Transmembrane helix</keyword>
<keyword evidence="7 18" id="KW-0808">Transferase</keyword>
<dbReference type="PROSITE" id="PS00379">
    <property type="entry name" value="CDP_ALCOHOL_P_TRANSF"/>
    <property type="match status" value="1"/>
</dbReference>
<dbReference type="InterPro" id="IPR014387">
    <property type="entry name" value="CDP_diag_ino_3_P_euk"/>
</dbReference>
<evidence type="ECO:0000256" key="18">
    <source>
        <dbReference type="PIRNR" id="PIRNR000848"/>
    </source>
</evidence>
<feature type="transmembrane region" description="Helical" evidence="20">
    <location>
        <begin position="6"/>
        <end position="27"/>
    </location>
</feature>
<dbReference type="GO" id="GO:0003881">
    <property type="term" value="F:CDP-diacylglycerol-inositol 3-phosphatidyltransferase activity"/>
    <property type="evidence" value="ECO:0007669"/>
    <property type="project" value="UniProtKB-UniRule"/>
</dbReference>
<gene>
    <name evidence="21" type="primary">100636019</name>
</gene>
<evidence type="ECO:0000256" key="6">
    <source>
        <dbReference type="ARBA" id="ARBA00022516"/>
    </source>
</evidence>
<evidence type="ECO:0000256" key="4">
    <source>
        <dbReference type="ARBA" id="ARBA00010441"/>
    </source>
</evidence>
<name>A0AAN0IWF8_AMPQE</name>
<keyword evidence="9" id="KW-0479">Metal-binding</keyword>
<keyword evidence="14 18" id="KW-0594">Phospholipid biosynthesis</keyword>
<comment type="catalytic activity">
    <reaction evidence="18">
        <text>a CDP-1,2-diacyl-sn-glycerol + myo-inositol = a 1,2-diacyl-sn-glycero-3-phospho-(1D-myo-inositol) + CMP + H(+)</text>
        <dbReference type="Rhea" id="RHEA:11580"/>
        <dbReference type="ChEBI" id="CHEBI:15378"/>
        <dbReference type="ChEBI" id="CHEBI:17268"/>
        <dbReference type="ChEBI" id="CHEBI:57880"/>
        <dbReference type="ChEBI" id="CHEBI:58332"/>
        <dbReference type="ChEBI" id="CHEBI:60377"/>
        <dbReference type="EC" id="2.7.8.11"/>
    </reaction>
</comment>
<reference evidence="21" key="2">
    <citation type="submission" date="2024-06" db="UniProtKB">
        <authorList>
            <consortium name="EnsemblMetazoa"/>
        </authorList>
    </citation>
    <scope>IDENTIFICATION</scope>
</reference>
<evidence type="ECO:0000256" key="9">
    <source>
        <dbReference type="ARBA" id="ARBA00022723"/>
    </source>
</evidence>
<sequence>MVDNVYLFIPNIIGYGRIILLLVSFYFMPYNPEIAMATYMLSQLLDAFDGYTARLFKQTTMFGAVLDMVTDRVSTMCLSIVLAMFYVRYTFLIQFVVMLDISSHWLQMYCSLVCGEKSHKDTDNVFLKLYYNNRTVLFLMCAGNELFHLMAYMMYFSNGPLVAFHLGLWQILFFVTAPVCALKQLISVVQLIAAVQRLVEIDTDNRLKSSQQQ</sequence>
<evidence type="ECO:0000256" key="8">
    <source>
        <dbReference type="ARBA" id="ARBA00022692"/>
    </source>
</evidence>
<evidence type="ECO:0000313" key="22">
    <source>
        <dbReference type="Proteomes" id="UP000007879"/>
    </source>
</evidence>
<evidence type="ECO:0000256" key="12">
    <source>
        <dbReference type="ARBA" id="ARBA00023098"/>
    </source>
</evidence>
<reference evidence="22" key="1">
    <citation type="journal article" date="2010" name="Nature">
        <title>The Amphimedon queenslandica genome and the evolution of animal complexity.</title>
        <authorList>
            <person name="Srivastava M."/>
            <person name="Simakov O."/>
            <person name="Chapman J."/>
            <person name="Fahey B."/>
            <person name="Gauthier M.E."/>
            <person name="Mitros T."/>
            <person name="Richards G.S."/>
            <person name="Conaco C."/>
            <person name="Dacre M."/>
            <person name="Hellsten U."/>
            <person name="Larroux C."/>
            <person name="Putnam N.H."/>
            <person name="Stanke M."/>
            <person name="Adamska M."/>
            <person name="Darling A."/>
            <person name="Degnan S.M."/>
            <person name="Oakley T.H."/>
            <person name="Plachetzki D.C."/>
            <person name="Zhai Y."/>
            <person name="Adamski M."/>
            <person name="Calcino A."/>
            <person name="Cummins S.F."/>
            <person name="Goodstein D.M."/>
            <person name="Harris C."/>
            <person name="Jackson D.J."/>
            <person name="Leys S.P."/>
            <person name="Shu S."/>
            <person name="Woodcroft B.J."/>
            <person name="Vervoort M."/>
            <person name="Kosik K.S."/>
            <person name="Manning G."/>
            <person name="Degnan B.M."/>
            <person name="Rokhsar D.S."/>
        </authorList>
    </citation>
    <scope>NUCLEOTIDE SEQUENCE [LARGE SCALE GENOMIC DNA]</scope>
</reference>
<evidence type="ECO:0000256" key="1">
    <source>
        <dbReference type="ARBA" id="ARBA00001936"/>
    </source>
</evidence>
<evidence type="ECO:0000256" key="10">
    <source>
        <dbReference type="ARBA" id="ARBA00022842"/>
    </source>
</evidence>
<dbReference type="FunFam" id="1.20.120.1760:FF:000003">
    <property type="entry name" value="CDP-diacylglycerol--inositol 3-phosphatidyltransferase"/>
    <property type="match status" value="1"/>
</dbReference>
<dbReference type="EnsemblMetazoa" id="XM_019993212.1">
    <property type="protein sequence ID" value="XP_019848771.1"/>
    <property type="gene ID" value="LOC100636019"/>
</dbReference>
<dbReference type="GO" id="GO:0006661">
    <property type="term" value="P:phosphatidylinositol biosynthetic process"/>
    <property type="evidence" value="ECO:0007669"/>
    <property type="project" value="TreeGrafter"/>
</dbReference>
<dbReference type="Proteomes" id="UP000007879">
    <property type="component" value="Unassembled WGS sequence"/>
</dbReference>
<keyword evidence="15" id="KW-0464">Manganese</keyword>
<evidence type="ECO:0000256" key="19">
    <source>
        <dbReference type="RuleBase" id="RU003750"/>
    </source>
</evidence>
<comment type="similarity">
    <text evidence="4 18 19">Belongs to the CDP-alcohol phosphatidyltransferase class-I family.</text>
</comment>
<evidence type="ECO:0000256" key="7">
    <source>
        <dbReference type="ARBA" id="ARBA00022679"/>
    </source>
</evidence>
<accession>A0AAN0IWF8</accession>
<keyword evidence="8 20" id="KW-0812">Transmembrane</keyword>
<keyword evidence="12 18" id="KW-0443">Lipid metabolism</keyword>
<keyword evidence="6 18" id="KW-0444">Lipid biosynthesis</keyword>
<evidence type="ECO:0000256" key="17">
    <source>
        <dbReference type="ARBA" id="ARBA00070582"/>
    </source>
</evidence>
<dbReference type="InterPro" id="IPR048254">
    <property type="entry name" value="CDP_ALCOHOL_P_TRANSF_CS"/>
</dbReference>
<evidence type="ECO:0000256" key="5">
    <source>
        <dbReference type="ARBA" id="ARBA00013212"/>
    </source>
</evidence>
<evidence type="ECO:0000256" key="11">
    <source>
        <dbReference type="ARBA" id="ARBA00022989"/>
    </source>
</evidence>